<accession>A0A017TJD8</accession>
<evidence type="ECO:0000256" key="1">
    <source>
        <dbReference type="SAM" id="MobiDB-lite"/>
    </source>
</evidence>
<keyword evidence="3" id="KW-1185">Reference proteome</keyword>
<proteinExistence type="predicted"/>
<feature type="compositionally biased region" description="Gly residues" evidence="1">
    <location>
        <begin position="63"/>
        <end position="75"/>
    </location>
</feature>
<name>A0A017TJD8_9BACT</name>
<dbReference type="STRING" id="1192034.CAP_0039"/>
<dbReference type="NCBIfam" id="NF033662">
    <property type="entry name" value="acid_disulf_rpt"/>
    <property type="match status" value="1"/>
</dbReference>
<gene>
    <name evidence="2" type="ORF">CAP_0039</name>
</gene>
<comment type="caution">
    <text evidence="2">The sequence shown here is derived from an EMBL/GenBank/DDBJ whole genome shotgun (WGS) entry which is preliminary data.</text>
</comment>
<feature type="region of interest" description="Disordered" evidence="1">
    <location>
        <begin position="50"/>
        <end position="75"/>
    </location>
</feature>
<protein>
    <submittedName>
        <fullName evidence="2">Uncharacterized protein</fullName>
    </submittedName>
</protein>
<dbReference type="AlphaFoldDB" id="A0A017TJD8"/>
<sequence length="650" mass="65998">MTLRNAQGGIMLGSSMRIAVLGLGAIMGLSLAMGACGRTGLNALDLNAGGGGSTATDTTSTLSGGGDGGGGAGGEGGGAPCGGPTDCDDRDACTTDTCAEGSCQYRPRDDDGDGHAPLTCGGGDCNDFNPSVFPGAAEICTDAADNNCDGVADCFDPACDSAPLCGCTPSPMGENCGNGVDDDCDTIVDCFDSDCAGTQTCGCSASEAGKCGNGFDDDCDQAFDCSDSDCFSDPSCQCQAQTENCGNQTDDDCDLRIDCADPDCAGFFPCTCVPPGVPEVCADGVDNDCDGLVDCADAQCFSSLSCQNCVPEICNDGIDNNCDGRIDCADTACFFAPNCAPLPEQCNNGLDDDNDTLIDCQDPDCANNPFCVLQQANCLSPKLIPGSGTYTGDTTGHISETKGVCGGDAGEAVFYFILTTPSRVELDSIGTSFDSTLYVRTGACNSGAEIGCDDDSAGSNWAARLLFNILYPGTYYVFLDGYTIDQSGGANEGPFALNVQITPNPPEICDDGIDNDGDVYVDCADPDCVTTGACLNCANGAAPGPEFGVAACTDGIDNDCDGTTDCGDDDCSASDYYVTECCNGADENGNGIPDDFNCRCVSNADCPGGQICYTHTAHACGIPCGSYFGEVCPFVAAGSFCSGVTGQCEF</sequence>
<evidence type="ECO:0000313" key="2">
    <source>
        <dbReference type="EMBL" id="EYF08955.1"/>
    </source>
</evidence>
<evidence type="ECO:0000313" key="3">
    <source>
        <dbReference type="Proteomes" id="UP000019678"/>
    </source>
</evidence>
<dbReference type="Proteomes" id="UP000019678">
    <property type="component" value="Unassembled WGS sequence"/>
</dbReference>
<reference evidence="2 3" key="1">
    <citation type="submission" date="2013-05" db="EMBL/GenBank/DDBJ databases">
        <title>Genome assembly of Chondromyces apiculatus DSM 436.</title>
        <authorList>
            <person name="Sharma G."/>
            <person name="Khatri I."/>
            <person name="Kaur C."/>
            <person name="Mayilraj S."/>
            <person name="Subramanian S."/>
        </authorList>
    </citation>
    <scope>NUCLEOTIDE SEQUENCE [LARGE SCALE GENOMIC DNA]</scope>
    <source>
        <strain evidence="2 3">DSM 436</strain>
    </source>
</reference>
<organism evidence="2 3">
    <name type="scientific">Chondromyces apiculatus DSM 436</name>
    <dbReference type="NCBI Taxonomy" id="1192034"/>
    <lineage>
        <taxon>Bacteria</taxon>
        <taxon>Pseudomonadati</taxon>
        <taxon>Myxococcota</taxon>
        <taxon>Polyangia</taxon>
        <taxon>Polyangiales</taxon>
        <taxon>Polyangiaceae</taxon>
        <taxon>Chondromyces</taxon>
    </lineage>
</organism>
<dbReference type="Pfam" id="PF11617">
    <property type="entry name" value="Cu-binding_MopE"/>
    <property type="match status" value="5"/>
</dbReference>
<dbReference type="EMBL" id="ASRX01000001">
    <property type="protein sequence ID" value="EYF08955.1"/>
    <property type="molecule type" value="Genomic_DNA"/>
</dbReference>
<dbReference type="InterPro" id="IPR021655">
    <property type="entry name" value="Put_metal-bd"/>
</dbReference>